<reference evidence="2 4" key="1">
    <citation type="journal article" date="2014" name="BMC Genomics">
        <title>Genome sequence of Anopheles sinensis provides insight into genetics basis of mosquito competence for malaria parasites.</title>
        <authorList>
            <person name="Zhou D."/>
            <person name="Zhang D."/>
            <person name="Ding G."/>
            <person name="Shi L."/>
            <person name="Hou Q."/>
            <person name="Ye Y."/>
            <person name="Xu Y."/>
            <person name="Zhou H."/>
            <person name="Xiong C."/>
            <person name="Li S."/>
            <person name="Yu J."/>
            <person name="Hong S."/>
            <person name="Yu X."/>
            <person name="Zou P."/>
            <person name="Chen C."/>
            <person name="Chang X."/>
            <person name="Wang W."/>
            <person name="Lv Y."/>
            <person name="Sun Y."/>
            <person name="Ma L."/>
            <person name="Shen B."/>
            <person name="Zhu C."/>
        </authorList>
    </citation>
    <scope>NUCLEOTIDE SEQUENCE [LARGE SCALE GENOMIC DNA]</scope>
</reference>
<dbReference type="Proteomes" id="UP000030765">
    <property type="component" value="Unassembled WGS sequence"/>
</dbReference>
<feature type="compositionally biased region" description="Basic and acidic residues" evidence="1">
    <location>
        <begin position="1"/>
        <end position="21"/>
    </location>
</feature>
<evidence type="ECO:0000256" key="1">
    <source>
        <dbReference type="SAM" id="MobiDB-lite"/>
    </source>
</evidence>
<dbReference type="EnsemblMetazoa" id="ASIC001817-RA">
    <property type="protein sequence ID" value="ASIC001817-PA"/>
    <property type="gene ID" value="ASIC001817"/>
</dbReference>
<proteinExistence type="predicted"/>
<feature type="compositionally biased region" description="Polar residues" evidence="1">
    <location>
        <begin position="81"/>
        <end position="106"/>
    </location>
</feature>
<name>A0A084VBK4_ANOSI</name>
<feature type="region of interest" description="Disordered" evidence="1">
    <location>
        <begin position="1"/>
        <end position="27"/>
    </location>
</feature>
<dbReference type="EMBL" id="KE524450">
    <property type="protein sequence ID" value="KFB35348.1"/>
    <property type="molecule type" value="Genomic_DNA"/>
</dbReference>
<dbReference type="AlphaFoldDB" id="A0A084VBK4"/>
<organism evidence="2">
    <name type="scientific">Anopheles sinensis</name>
    <name type="common">Mosquito</name>
    <dbReference type="NCBI Taxonomy" id="74873"/>
    <lineage>
        <taxon>Eukaryota</taxon>
        <taxon>Metazoa</taxon>
        <taxon>Ecdysozoa</taxon>
        <taxon>Arthropoda</taxon>
        <taxon>Hexapoda</taxon>
        <taxon>Insecta</taxon>
        <taxon>Pterygota</taxon>
        <taxon>Neoptera</taxon>
        <taxon>Endopterygota</taxon>
        <taxon>Diptera</taxon>
        <taxon>Nematocera</taxon>
        <taxon>Culicoidea</taxon>
        <taxon>Culicidae</taxon>
        <taxon>Anophelinae</taxon>
        <taxon>Anopheles</taxon>
    </lineage>
</organism>
<dbReference type="EMBL" id="ATLV01008045">
    <property type="status" value="NOT_ANNOTATED_CDS"/>
    <property type="molecule type" value="Genomic_DNA"/>
</dbReference>
<accession>A0A084VBK4</accession>
<reference evidence="3" key="2">
    <citation type="submission" date="2020-05" db="UniProtKB">
        <authorList>
            <consortium name="EnsemblMetazoa"/>
        </authorList>
    </citation>
    <scope>IDENTIFICATION</scope>
</reference>
<evidence type="ECO:0000313" key="3">
    <source>
        <dbReference type="EnsemblMetazoa" id="ASIC001817-PA"/>
    </source>
</evidence>
<feature type="region of interest" description="Disordered" evidence="1">
    <location>
        <begin position="62"/>
        <end position="106"/>
    </location>
</feature>
<gene>
    <name evidence="2" type="ORF">ZHAS_00001817</name>
</gene>
<keyword evidence="4" id="KW-1185">Reference proteome</keyword>
<sequence length="106" mass="12459">MCREYLENRGQRLSSDNEHTRWNHPRSIVPRATSVYVHSNLSDRLRLRRRRADPLYPLHNKKLQHRSSYRHLIGGMHDHAQQQTPQPSTGSRKMSSHGSSINVLRN</sequence>
<protein>
    <submittedName>
        <fullName evidence="2 3">Dgri\GH23625-PA-like protein</fullName>
    </submittedName>
</protein>
<evidence type="ECO:0000313" key="2">
    <source>
        <dbReference type="EMBL" id="KFB35348.1"/>
    </source>
</evidence>
<evidence type="ECO:0000313" key="4">
    <source>
        <dbReference type="Proteomes" id="UP000030765"/>
    </source>
</evidence>
<dbReference type="VEuPathDB" id="VectorBase:ASIC001817"/>